<dbReference type="Proteomes" id="UP000694844">
    <property type="component" value="Chromosome 7"/>
</dbReference>
<keyword evidence="7" id="KW-0175">Coiled coil</keyword>
<dbReference type="GeneID" id="111104917"/>
<evidence type="ECO:0000313" key="10">
    <source>
        <dbReference type="Proteomes" id="UP000694844"/>
    </source>
</evidence>
<gene>
    <name evidence="11" type="primary">LOC111104917</name>
</gene>
<feature type="coiled-coil region" evidence="7">
    <location>
        <begin position="1721"/>
        <end position="1748"/>
    </location>
</feature>
<feature type="domain" description="RZ-type" evidence="9">
    <location>
        <begin position="4422"/>
        <end position="4498"/>
    </location>
</feature>
<keyword evidence="3" id="KW-0479">Metal-binding</keyword>
<evidence type="ECO:0000256" key="7">
    <source>
        <dbReference type="SAM" id="Coils"/>
    </source>
</evidence>
<protein>
    <submittedName>
        <fullName evidence="11">E3 ubiquitin-protein ligase rnf213-alpha-like</fullName>
    </submittedName>
</protein>
<dbReference type="Gene3D" id="3.40.50.300">
    <property type="entry name" value="P-loop containing nucleotide triphosphate hydrolases"/>
    <property type="match status" value="1"/>
</dbReference>
<evidence type="ECO:0000259" key="9">
    <source>
        <dbReference type="PROSITE" id="PS51981"/>
    </source>
</evidence>
<accession>A0A8B8AUM9</accession>
<keyword evidence="5" id="KW-0862">Zinc</keyword>
<dbReference type="PANTHER" id="PTHR22605:SF16">
    <property type="entry name" value="E3 UBIQUITIN-PROTEIN LIGASE RNF213"/>
    <property type="match status" value="1"/>
</dbReference>
<evidence type="ECO:0000256" key="1">
    <source>
        <dbReference type="ARBA" id="ARBA00004496"/>
    </source>
</evidence>
<dbReference type="InterPro" id="IPR046439">
    <property type="entry name" value="ZF_RZ_dom"/>
</dbReference>
<feature type="region of interest" description="Disordered" evidence="8">
    <location>
        <begin position="52"/>
        <end position="206"/>
    </location>
</feature>
<dbReference type="SUPFAM" id="SSF52540">
    <property type="entry name" value="P-loop containing nucleoside triphosphate hydrolases"/>
    <property type="match status" value="2"/>
</dbReference>
<feature type="compositionally biased region" description="Basic and acidic residues" evidence="8">
    <location>
        <begin position="113"/>
        <end position="131"/>
    </location>
</feature>
<evidence type="ECO:0000256" key="2">
    <source>
        <dbReference type="ARBA" id="ARBA00022490"/>
    </source>
</evidence>
<keyword evidence="2" id="KW-0963">Cytoplasm</keyword>
<dbReference type="SMART" id="SM00382">
    <property type="entry name" value="AAA"/>
    <property type="match status" value="2"/>
</dbReference>
<feature type="compositionally biased region" description="Polar residues" evidence="8">
    <location>
        <begin position="4506"/>
        <end position="4518"/>
    </location>
</feature>
<dbReference type="RefSeq" id="XP_022294796.1">
    <property type="nucleotide sequence ID" value="XM_022439088.1"/>
</dbReference>
<proteinExistence type="predicted"/>
<feature type="compositionally biased region" description="Polar residues" evidence="8">
    <location>
        <begin position="185"/>
        <end position="206"/>
    </location>
</feature>
<dbReference type="GO" id="GO:0016887">
    <property type="term" value="F:ATP hydrolysis activity"/>
    <property type="evidence" value="ECO:0007669"/>
    <property type="project" value="InterPro"/>
</dbReference>
<evidence type="ECO:0000256" key="5">
    <source>
        <dbReference type="ARBA" id="ARBA00022833"/>
    </source>
</evidence>
<keyword evidence="10" id="KW-1185">Reference proteome</keyword>
<dbReference type="Pfam" id="PF20173">
    <property type="entry name" value="ZnF_RZ-type"/>
    <property type="match status" value="1"/>
</dbReference>
<dbReference type="InterPro" id="IPR031248">
    <property type="entry name" value="RNF213"/>
</dbReference>
<dbReference type="GO" id="GO:0008270">
    <property type="term" value="F:zinc ion binding"/>
    <property type="evidence" value="ECO:0007669"/>
    <property type="project" value="UniProtKB-KW"/>
</dbReference>
<feature type="region of interest" description="Disordered" evidence="8">
    <location>
        <begin position="2231"/>
        <end position="2267"/>
    </location>
</feature>
<dbReference type="GO" id="GO:0005737">
    <property type="term" value="C:cytoplasm"/>
    <property type="evidence" value="ECO:0007669"/>
    <property type="project" value="UniProtKB-SubCell"/>
</dbReference>
<comment type="subcellular location">
    <subcellularLocation>
        <location evidence="1">Cytoplasm</location>
    </subcellularLocation>
</comment>
<sequence length="5174" mass="597035">MENLAVLCHNINEEGKPCQQELLSRFKMCPMCGVKVDPAWFLKGFFTESSSLTNSNGIGSNTAIKTDSGNPVTQSEEDIEGQGDKDGMGGDELNARTGAYREREEEDDGNVDGTDKTTQRKELGDGAREDCLNGNEIIEEKIRKEEEDMKKIQDTGGEGIIEGEGGETIRNREGGGGHNGKRTESTNSGGDSLCAQTNQHDQLSSSTDSTAIVAKKTVKVFFHAFLAPTVNFDPKKDKLYVVFGPERDDWECTQEGEMRFSKTKSGKKRKQGVPVQAVVDLEKDLLKSEGLRYRYCFQKLPEKKSQEFEFIFQQFHPYRQTNRILRIPPHIDTYHQFDGFIYAKKGGFVINFFKDILGMANSNMIDIMGKDGEYALKAYLPDICRVMKEPTKDFSKIITVFNMYLQVFKGGAKHQFMQNKNQYSPEKWQKFIMEDHLGNAIYELQNDPNRMDEDGKLLKSLLLIKFLADLEIKTSCLPPRLVEIILHSLLLNPDSERKQCPQLDYLDRCMETSIREEIRRSLVSFLKASTRTTDDLTERNPSWILCLPIVNFLDGNLQPFEELDYTNFQDKNTEWWIVRDFETEKNEIKPRKWSRPLSDIINMTKPLFELDTKTQRMFMACLDFDDLSLAMQERNILIEIKLATLHHFFEVSQYPNQMDILKKCMETVVGLFEEQLVQLSKENKRPWDAVDKRFKIQHDKCTTILSIGISKVHTMRDKETLMPLLHSNMLSLAVLETLCDESDGDLKSMEQRSTCLVDDLLLQIWREISLYDCALNVMKSVGNEELYEVWERKCLQHAKKTFENIDSRQRVDLYNKYMQKLKSDSLKQMLQEVIFEFIGDILKDTGCWRYIADTFYTSSENLRILTKLFSQMWCLESNLPENVLENKILHHALSNPIYPKCVEACLLNSKVFSSMDHIAQENLKKSVSMMEVLFQELYRNSVEIRQLEIVISERHTFISVAKIFEDHADDRIPLTSQAVENLLLCREKDLKALEEVTCTVQKLARMFEEMNKKKKRKMVILDERTLQNWQLSRINEVCLIPKDTVGWQQYTPEITIFRDLLSKFDFLVKNIFFCDESKSFHKILEMRANKKYLDMEDEDLAQNVLKSAKSIWDELCNKMKTGNISICEIEKYRFNKFSDEELYKELVAMNRGGKEDWIKERITQLQRFRMFTKTVTVAKLFLDVQNRHNFDGSFRNLEIIANSETDKDLPLLELELDIEQFNAVLEDIDPKQQESIRSFLASSDLVEWLRTALPGGTKDLKIYADLALLSVEGDEHVARVTNLHSATLGYSAVIYGDMHGEEEMIDTWKEVWKNLKKDEHLPEKLSRSKFKPVLHWFKEIKESHGSVEVTSLKQVDAIKDRGIFKVGYPGNIIKSKHQLDLEDVIWLHVPAARSEIDDFQDNASHSECLTSGESDSEGEFDEHSQAYSSLRFNATKKEAEVREYSLGEMTDLQSRLMLVTGKADAGRESIERFTSIFDSVTRLGKVFIQLHASGCILFKHWRFEFHCNANAGCSVMIRTHEQSVVKGTNYCYDNEDSKDLQSNVNEYIRQIADFMESCYEQWVRYIKEKRKYFYPLNFYTVDQMVLLQEEIAKYRNGKGVSRFLCPLLSLIKSQCSLTEDLDEAVNKVQETLLTSEQTSNFENIAAKTSHEEAIRNFLLVTEESGISRKHALRAIQSQEFDIEDTDAGLLWCLTYDEEEDNEDVKDNSQEKKEVLKDSTINEMMKECIDELEESLRQQEIAAVILKLDMTWKKFLNCASSSATDFLSIDHLGMILDVLYQNETCILKRTLIDPLKNGKPNLIVCPQSEVLPMVLTLYMVDQDLPLPTRNEVLLCTQSTTKEEVDIFFRRALFQKEGDENERIFCLMNADKLQYDASEQSLKDVTEYIKSANREYKLVIICSSENEYKSPMISALDKYRASKIAVAGKRKMQEYLKRKFTPVNIEETAANVDFIGNCVRAVRSDRAGMGKTLYKTRLTDKLSKTYPVGVVDGLPSSITIPLSQKQIEMSEVSNKFLQCTLPKDVSYPRIFHIDIAYGVERFVGDMLFNILILGTLVDESGYVFHRSDKDLFIIETTNPKESGNNTMFMSSLQLIDILPCVRCISPQEILESTYIEENETRFDEMNFQSDEWQRPYHYLVSFKQNSNDIPVFDRRNKQDDYEQCLSVLIRHCCIENPSWAELRNFVHFLNTQLQDFEKSVYCSAVLKEDLPGFPVFVLRFLIQMSKDFSTRSLDMSEGKTNDDLENSTEDDEDEDSLQYNHEESLPESDDDIKQFQMRRKWETSAHPYLFFNPDQHTMTFIGFNINKFNRNLVDQQTGVTLVENIVSKQLWDALQRNKVPLQENFDDLTRDEKIQRLCRVVGNDFPQDPDEAYELTTDNAKKMMAIFMRFRCNIPVIIMGETGCGKTCLIKFLCALQCPAGLKMNTMTLMKVHGGTTKKHIIEKVRQAESLAEFNCQKYGQHIITVLFFDEANTTEAVGCIKEIMCDGTIDGQPLTLNTNLKLVAACNPYRKHSNEMIERLERAGLGYHVNPDATEDRLGSIPMRHLVYRVQPLPQSLLPLVWDFGQLDNKVEKLYIFQMVQRCVKDGTLPYTNRRIIAILSDILAASQEFMRNQKDECSFVSLRDVERTLKVLGWMYNQIETFYDIAEEEFDEFEEEDVLQREMPMSSETKMTKALLLALGVCYQASLKSRDEYRRYITNFFLSPLDLSDGATEMEHEITKCQMAFLQNLKLNENIAKNLALRENFFMMVVCVELRIPLFLVGKPGSSKSLSKTILDHNMQGRDSESTLFKSFKQVQLISFQCSPLATADGILKTFKQASFFQKSKDLDNFVSVVVLDEVGLAEDSPRMPLKALHPLLEDGCPDDEEYEEYKKVSFIGISNWALDPAKMNRGILVQREVPDEEDLVESARGICDQEDIYHLIRDIVPALAQAYTHVFELACNNDMLFRHVSEKSLENQTRAREFFGLRDFYSLVKMICAVASENNRSPNQQELITAIKRNFGGLEGLDPVQEFGKFLPSILTYSNKDAKTDIALLRECLHYEENKKESRYMLLLTENYGALNLLHQLMGNEENTHVVFGSSFPRDQEYIEICRNINRIKVFMETGKTVVLLNLENLYESLYDALNQYYMESGPDRYIDLGLGSHRVKCKVDKKFRMVVVAEKRVVYREFPIPLINRMEKHFLTMEGMLSDVQLKLAVDLEKWAKDFSSVSDSKNIRKEEVFIGYNKDTAAGVILKAWEICTGNTGVAEDDSAFKERVMDTSKRILLWGCTPDSVLRLDNSELQIYAREYMQIYFQSQCHENLCDFLQYRVDHNEFGGNFIQITTHSKLMSETDKQRMESELPFLAGKVSLLSLQAFDTEQQFSTQIREISHRGKQLLLIQCDTGDENSNLVECARHCIQREVKSNSLDVCVVFLVHLSRVSKSYFSGFQTGLWTSIHIDELRSTSLPPIEILMTKSVSSILKESLYKDENLPEENDDQQNTPTKSPESLVDLREILFNCIHPALASIEELDDEMGRSIQRIKFIFKELNKSKQLTKGQFGHGLLKHIVTILSKQSGDNILYTESWIQREASMSTNVNKTGTLRASCQKIMEEKVTPLLANIVAFLDTNNNLLILENTDVGVHWIKNLWLGIMISIDERNLETIKDPTVRNTGLGHTFSSKFPFSWIIYESVEKLLHLTSENAIGKAAEQLFIESEMGDFIMNNLPLEKTNEATMIYIMDFVQMSHKALCSKEEMTVCEFLHSRLEENINGESETFVSRLFCIHRTFKSLKSKVETFAEVTHLIPPEDESFYQKVQKDIKELDIAAVRYLIGTMEPNELHVSIDTTEGQALWIQNVQTYRPVVERLLYGYHDSTSEQKRFISLIKAKWSKIVVLKLFIQNMCSNSSRERLMAQTCKILWKILGDNSNFKEKSSMEKLEKFLKASNQKAMTEFLGKFGKCENCEKPFNSSPPIVLPCGHRLCREDCFSIMNQMQGEKICPVFKCSKAIPQSFDENETPENQRKQMKLFMDYQEKCNRFYMQVVSQLCFENSTPPSEDVMQHLLQLVMHKKKISELNVTIIRTRQMTIFETVVDTTPVFRSFLLQLLIRTKEEIVFQHLEELLQDAETVFQQSGSKSHELEMCLMLIQCIEDSHMEQLSNFHQDKEGEAEYLKSLLSCVIGKMSSSSGVIEKIQTIAQARFCLQRTAKYLKNCYTDQTKLNCNTYVDIFEMTSILCHLPISHIRVFLLTYICRAYGLDMYQSLRRSDARWLFPSEREENEEIQECPDYCVVLGDSYRETRDEVAKLLLLEKERFSFKITERSPSAQTFYLLALIKELKINCNSSDKGLSIQFVEGLKKEFSRKDMQIVMKYLDNVLEDSFANNGKQLQIKYHQDIRGQGMVMLLLHFMMALKTIKSNEMMLPLILLATDPIVLKDSFLPTMPEEVLSDEIRQELQRMEEIANKSYHTVTWYRCPNGHPYAVGDCGNPTQLGRCYQCKAEIGGESSKLRADNAKDIGHDSSQPGHILGSPSGRSTQAVSERNLSPSSNTLLRVLTHMAMFIGANEHIEDVCKLIHPTIPTGAVPDFLWDHIHKDIDTLRVSLDRSLDDVFMFLHSLIHSFIENECSYAGIARKVAIRNKYDWSTKEGRLVWETEMDKEHISNKLEKRQVFFDECVEMLCNDESIGSDPFLKTVFKKELNANGRFSISAMENSPYVWQQRTKVTFDHFIQEFHALKNRSRYMFNSPYYVLEKFLEQESSLSLIRHVPKIIQMQKILITKYGKKLTREEADKLFLQDCLEVFTTDSVQREAVAEGFSSFCKVWNNIRHALLLFHGKNGEMLSILRRDLKEDNVSVRIVLPDTRGVGACSGILLEYLIGKQNDFVRACRNRSYQRSTVPKTVEVKDLASNDLIVFKREPDIFPIILANCNYTYVQDETTKLEYDFENIQTVLLDRFLFGKPVIDTKMGFQTMTYKAETTLSRKISLLTTKICQEAINIALQSQITGEFSDLPELYETISDIDIVVNFLLSGNFSEDVLLNSFMTETLKMKPLPSSKAAQCCKLSNVQSLWLLLTHEKIKRLHESEKEAFDSINVSIQDVLPNEKTLELDSCLNEFPLGKLEELLEQLMECIIFTLNCGEGDIASFQFSLSDSLKIHIQSPVFPEANLRFLQTEDIERIPKDVLSVHSVNVWKRIHRTVRSRK</sequence>
<organism evidence="10 11">
    <name type="scientific">Crassostrea virginica</name>
    <name type="common">Eastern oyster</name>
    <dbReference type="NCBI Taxonomy" id="6565"/>
    <lineage>
        <taxon>Eukaryota</taxon>
        <taxon>Metazoa</taxon>
        <taxon>Spiralia</taxon>
        <taxon>Lophotrochozoa</taxon>
        <taxon>Mollusca</taxon>
        <taxon>Bivalvia</taxon>
        <taxon>Autobranchia</taxon>
        <taxon>Pteriomorphia</taxon>
        <taxon>Ostreida</taxon>
        <taxon>Ostreoidea</taxon>
        <taxon>Ostreidae</taxon>
        <taxon>Crassostrea</taxon>
    </lineage>
</organism>
<evidence type="ECO:0000256" key="6">
    <source>
        <dbReference type="ARBA" id="ARBA00022859"/>
    </source>
</evidence>
<feature type="compositionally biased region" description="Basic and acidic residues" evidence="8">
    <location>
        <begin position="138"/>
        <end position="153"/>
    </location>
</feature>
<evidence type="ECO:0000256" key="8">
    <source>
        <dbReference type="SAM" id="MobiDB-lite"/>
    </source>
</evidence>
<dbReference type="InterPro" id="IPR003593">
    <property type="entry name" value="AAA+_ATPase"/>
</dbReference>
<feature type="compositionally biased region" description="Acidic residues" evidence="8">
    <location>
        <begin position="2241"/>
        <end position="2254"/>
    </location>
</feature>
<name>A0A8B8AUM9_CRAVI</name>
<dbReference type="PANTHER" id="PTHR22605">
    <property type="entry name" value="RZ-TYPE DOMAIN-CONTAINING PROTEIN"/>
    <property type="match status" value="1"/>
</dbReference>
<dbReference type="OrthoDB" id="2423195at2759"/>
<feature type="compositionally biased region" description="Polar residues" evidence="8">
    <location>
        <begin position="52"/>
        <end position="74"/>
    </location>
</feature>
<reference evidence="11" key="1">
    <citation type="submission" date="2025-08" db="UniProtKB">
        <authorList>
            <consortium name="RefSeq"/>
        </authorList>
    </citation>
    <scope>IDENTIFICATION</scope>
    <source>
        <tissue evidence="11">Whole sample</tissue>
    </source>
</reference>
<keyword evidence="4" id="KW-0863">Zinc-finger</keyword>
<dbReference type="GO" id="GO:0004842">
    <property type="term" value="F:ubiquitin-protein transferase activity"/>
    <property type="evidence" value="ECO:0007669"/>
    <property type="project" value="InterPro"/>
</dbReference>
<keyword evidence="6" id="KW-0391">Immunity</keyword>
<evidence type="ECO:0000256" key="3">
    <source>
        <dbReference type="ARBA" id="ARBA00022723"/>
    </source>
</evidence>
<dbReference type="KEGG" id="cvn:111104917"/>
<dbReference type="GO" id="GO:0002376">
    <property type="term" value="P:immune system process"/>
    <property type="evidence" value="ECO:0007669"/>
    <property type="project" value="UniProtKB-KW"/>
</dbReference>
<evidence type="ECO:0000313" key="11">
    <source>
        <dbReference type="RefSeq" id="XP_022294796.1"/>
    </source>
</evidence>
<evidence type="ECO:0000256" key="4">
    <source>
        <dbReference type="ARBA" id="ARBA00022771"/>
    </source>
</evidence>
<feature type="region of interest" description="Disordered" evidence="8">
    <location>
        <begin position="4488"/>
        <end position="4518"/>
    </location>
</feature>
<dbReference type="PROSITE" id="PS51981">
    <property type="entry name" value="ZF_RZ"/>
    <property type="match status" value="1"/>
</dbReference>
<dbReference type="InterPro" id="IPR027417">
    <property type="entry name" value="P-loop_NTPase"/>
</dbReference>